<dbReference type="Proteomes" id="UP001610990">
    <property type="component" value="Unassembled WGS sequence"/>
</dbReference>
<evidence type="ECO:0000256" key="1">
    <source>
        <dbReference type="SAM" id="MobiDB-lite"/>
    </source>
</evidence>
<organism evidence="2 3">
    <name type="scientific">Streptomyces celluloflavus</name>
    <dbReference type="NCBI Taxonomy" id="58344"/>
    <lineage>
        <taxon>Bacteria</taxon>
        <taxon>Bacillati</taxon>
        <taxon>Actinomycetota</taxon>
        <taxon>Actinomycetes</taxon>
        <taxon>Kitasatosporales</taxon>
        <taxon>Streptomycetaceae</taxon>
        <taxon>Streptomyces</taxon>
    </lineage>
</organism>
<feature type="region of interest" description="Disordered" evidence="1">
    <location>
        <begin position="72"/>
        <end position="97"/>
    </location>
</feature>
<evidence type="ECO:0000313" key="2">
    <source>
        <dbReference type="EMBL" id="MFH8587253.1"/>
    </source>
</evidence>
<sequence>MATGRSHHFHLDLGDHSVTVNIGPGSDGEIELLVNGKVVAYQKEHGPGVTLLTGELPDEPARPFRVRVREPHLIPSGPRSTLELNGVEQPMPERSLL</sequence>
<gene>
    <name evidence="2" type="ORF">ACH4GP_23110</name>
</gene>
<protein>
    <submittedName>
        <fullName evidence="2">Uncharacterized protein</fullName>
    </submittedName>
</protein>
<keyword evidence="3" id="KW-1185">Reference proteome</keyword>
<evidence type="ECO:0000313" key="3">
    <source>
        <dbReference type="Proteomes" id="UP001610990"/>
    </source>
</evidence>
<name>A0ABW7RJA8_9ACTN</name>
<comment type="caution">
    <text evidence="2">The sequence shown here is derived from an EMBL/GenBank/DDBJ whole genome shotgun (WGS) entry which is preliminary data.</text>
</comment>
<dbReference type="GeneID" id="97378241"/>
<reference evidence="2 3" key="1">
    <citation type="submission" date="2024-10" db="EMBL/GenBank/DDBJ databases">
        <title>The Natural Products Discovery Center: Release of the First 8490 Sequenced Strains for Exploring Actinobacteria Biosynthetic Diversity.</title>
        <authorList>
            <person name="Kalkreuter E."/>
            <person name="Kautsar S.A."/>
            <person name="Yang D."/>
            <person name="Bader C.D."/>
            <person name="Teijaro C.N."/>
            <person name="Fluegel L."/>
            <person name="Davis C.M."/>
            <person name="Simpson J.R."/>
            <person name="Lauterbach L."/>
            <person name="Steele A.D."/>
            <person name="Gui C."/>
            <person name="Meng S."/>
            <person name="Li G."/>
            <person name="Viehrig K."/>
            <person name="Ye F."/>
            <person name="Su P."/>
            <person name="Kiefer A.F."/>
            <person name="Nichols A."/>
            <person name="Cepeda A.J."/>
            <person name="Yan W."/>
            <person name="Fan B."/>
            <person name="Jiang Y."/>
            <person name="Adhikari A."/>
            <person name="Zheng C.-J."/>
            <person name="Schuster L."/>
            <person name="Cowan T.M."/>
            <person name="Smanski M.J."/>
            <person name="Chevrette M.G."/>
            <person name="De Carvalho L.P.S."/>
            <person name="Shen B."/>
        </authorList>
    </citation>
    <scope>NUCLEOTIDE SEQUENCE [LARGE SCALE GENOMIC DNA]</scope>
    <source>
        <strain evidence="2 3">NPDC018013</strain>
    </source>
</reference>
<proteinExistence type="predicted"/>
<dbReference type="EMBL" id="JBIRGH010000015">
    <property type="protein sequence ID" value="MFH8587253.1"/>
    <property type="molecule type" value="Genomic_DNA"/>
</dbReference>
<dbReference type="RefSeq" id="WP_052861079.1">
    <property type="nucleotide sequence ID" value="NZ_CP108413.1"/>
</dbReference>
<accession>A0ABW7RJA8</accession>